<dbReference type="Proteomes" id="UP000476934">
    <property type="component" value="Unassembled WGS sequence"/>
</dbReference>
<dbReference type="PANTHER" id="PTHR44757:SF2">
    <property type="entry name" value="BIOFILM ARCHITECTURE MAINTENANCE PROTEIN MBAA"/>
    <property type="match status" value="1"/>
</dbReference>
<reference evidence="4 5" key="2">
    <citation type="submission" date="2020-03" db="EMBL/GenBank/DDBJ databases">
        <title>Bacillus aquiflavi sp. nov., isolated from yellow water of strong flavor Chinese baijiu in Yibin region of China.</title>
        <authorList>
            <person name="Xie J."/>
        </authorList>
    </citation>
    <scope>NUCLEOTIDE SEQUENCE [LARGE SCALE GENOMIC DNA]</scope>
    <source>
        <strain evidence="4 5">Gsoil 114</strain>
    </source>
</reference>
<dbReference type="SMART" id="SM00086">
    <property type="entry name" value="PAC"/>
    <property type="match status" value="2"/>
</dbReference>
<dbReference type="Gene3D" id="3.30.450.20">
    <property type="entry name" value="PAS domain"/>
    <property type="match status" value="2"/>
</dbReference>
<dbReference type="Pfam" id="PF00563">
    <property type="entry name" value="EAL"/>
    <property type="match status" value="1"/>
</dbReference>
<dbReference type="PROSITE" id="PS50883">
    <property type="entry name" value="EAL"/>
    <property type="match status" value="1"/>
</dbReference>
<dbReference type="InterPro" id="IPR035965">
    <property type="entry name" value="PAS-like_dom_sf"/>
</dbReference>
<evidence type="ECO:0000259" key="2">
    <source>
        <dbReference type="PROSITE" id="PS50113"/>
    </source>
</evidence>
<dbReference type="NCBIfam" id="TIGR00229">
    <property type="entry name" value="sensory_box"/>
    <property type="match status" value="2"/>
</dbReference>
<evidence type="ECO:0000313" key="5">
    <source>
        <dbReference type="Proteomes" id="UP000476934"/>
    </source>
</evidence>
<feature type="domain" description="EAL" evidence="3">
    <location>
        <begin position="1"/>
        <end position="254"/>
    </location>
</feature>
<dbReference type="PANTHER" id="PTHR44757">
    <property type="entry name" value="DIGUANYLATE CYCLASE DGCP"/>
    <property type="match status" value="1"/>
</dbReference>
<dbReference type="AlphaFoldDB" id="A0A6M0P502"/>
<dbReference type="EMBL" id="JAAIWK010000009">
    <property type="protein sequence ID" value="NEY19784.1"/>
    <property type="molecule type" value="Genomic_DNA"/>
</dbReference>
<proteinExistence type="predicted"/>
<dbReference type="InterPro" id="IPR013655">
    <property type="entry name" value="PAS_fold_3"/>
</dbReference>
<dbReference type="CDD" id="cd01948">
    <property type="entry name" value="EAL"/>
    <property type="match status" value="1"/>
</dbReference>
<dbReference type="InterPro" id="IPR052155">
    <property type="entry name" value="Biofilm_reg_signaling"/>
</dbReference>
<dbReference type="SUPFAM" id="SSF141868">
    <property type="entry name" value="EAL domain-like"/>
    <property type="match status" value="1"/>
</dbReference>
<evidence type="ECO:0000259" key="1">
    <source>
        <dbReference type="PROSITE" id="PS50112"/>
    </source>
</evidence>
<dbReference type="Gene3D" id="3.20.20.450">
    <property type="entry name" value="EAL domain"/>
    <property type="match status" value="1"/>
</dbReference>
<sequence length="590" mass="68438">MSNLEKNLKKALKLGEFRLFYQPKLDLTLGKIIGVEALIRWQHEEKGLISPLDFIPIAEKTGLILPIGEWVLRTACKQNKDWQEAGFPPMVMAVNLSARQLYQANLIEMVARILKETGLSPQYLELEITESMMMEVEYVLEIVKKLKQIGVQISLDDFGTGYSSLYYLKEFPFDSMKIDKCFVRNCTEDIKDATIVKTIIAMAHELDIDVIAEGIESKGQLIFLQQNLCNKGQGYLFSKPVPSEEFIRTINEVESIVKRKGISQEENKKKWREEALQSKRQELHDAVRMHQGFIFKFVKQEDKFIHTLCDGDLLYQMDYTPEQIIGSELKDFLPEEAAKQKLQFYQKAWEGEEHIIYEGEINSIHYLATLRPVRKGGQVVEVIGSCIDITKRKKLEEHLQISAYKFRLIAENMPDITGILDVTGRVEYVSPSCEALLGYLSSEHIGSLAFDFIHPHDLAAVEDKYMKIIQFKQPCEAEFRYRHANGSWLYVDAQITPVMEKNEIKYLVVVARDITKEKQKEINLAPLDNRMRFEQSVNMIKQELECAKKYMEQTELERSSSYHMENTWFEIKELEKKIQELLMRAKSPTK</sequence>
<dbReference type="SMART" id="SM00052">
    <property type="entry name" value="EAL"/>
    <property type="match status" value="1"/>
</dbReference>
<gene>
    <name evidence="4" type="ORF">G4D61_07335</name>
</gene>
<dbReference type="InterPro" id="IPR001610">
    <property type="entry name" value="PAC"/>
</dbReference>
<dbReference type="InterPro" id="IPR013656">
    <property type="entry name" value="PAS_4"/>
</dbReference>
<evidence type="ECO:0000259" key="3">
    <source>
        <dbReference type="PROSITE" id="PS50883"/>
    </source>
</evidence>
<dbReference type="InterPro" id="IPR001633">
    <property type="entry name" value="EAL_dom"/>
</dbReference>
<dbReference type="SMART" id="SM00091">
    <property type="entry name" value="PAS"/>
    <property type="match status" value="1"/>
</dbReference>
<dbReference type="InterPro" id="IPR035919">
    <property type="entry name" value="EAL_sf"/>
</dbReference>
<feature type="domain" description="PAS" evidence="1">
    <location>
        <begin position="402"/>
        <end position="472"/>
    </location>
</feature>
<accession>A0A6M0P502</accession>
<feature type="domain" description="PAC" evidence="2">
    <location>
        <begin position="475"/>
        <end position="526"/>
    </location>
</feature>
<dbReference type="PROSITE" id="PS50112">
    <property type="entry name" value="PAS"/>
    <property type="match status" value="1"/>
</dbReference>
<name>A0A6M0P502_9BACI</name>
<evidence type="ECO:0000313" key="4">
    <source>
        <dbReference type="EMBL" id="NEY19784.1"/>
    </source>
</evidence>
<keyword evidence="5" id="KW-1185">Reference proteome</keyword>
<dbReference type="SUPFAM" id="SSF55785">
    <property type="entry name" value="PYP-like sensor domain (PAS domain)"/>
    <property type="match status" value="2"/>
</dbReference>
<dbReference type="FunFam" id="3.20.20.450:FF:000001">
    <property type="entry name" value="Cyclic di-GMP phosphodiesterase yahA"/>
    <property type="match status" value="1"/>
</dbReference>
<dbReference type="InterPro" id="IPR000014">
    <property type="entry name" value="PAS"/>
</dbReference>
<protein>
    <submittedName>
        <fullName evidence="4">EAL domain-containing protein</fullName>
    </submittedName>
</protein>
<dbReference type="Pfam" id="PF08448">
    <property type="entry name" value="PAS_4"/>
    <property type="match status" value="1"/>
</dbReference>
<dbReference type="InterPro" id="IPR000700">
    <property type="entry name" value="PAS-assoc_C"/>
</dbReference>
<comment type="caution">
    <text evidence="4">The sequence shown here is derived from an EMBL/GenBank/DDBJ whole genome shotgun (WGS) entry which is preliminary data.</text>
</comment>
<reference evidence="4 5" key="1">
    <citation type="submission" date="2020-02" db="EMBL/GenBank/DDBJ databases">
        <authorList>
            <person name="Feng H."/>
        </authorList>
    </citation>
    <scope>NUCLEOTIDE SEQUENCE [LARGE SCALE GENOMIC DNA]</scope>
    <source>
        <strain evidence="4 5">Gsoil 114</strain>
    </source>
</reference>
<dbReference type="CDD" id="cd00130">
    <property type="entry name" value="PAS"/>
    <property type="match status" value="1"/>
</dbReference>
<dbReference type="RefSeq" id="WP_163173592.1">
    <property type="nucleotide sequence ID" value="NZ_JAAIWK010000009.1"/>
</dbReference>
<organism evidence="4 5">
    <name type="scientific">Heyndrickxia ginsengihumi</name>
    <dbReference type="NCBI Taxonomy" id="363870"/>
    <lineage>
        <taxon>Bacteria</taxon>
        <taxon>Bacillati</taxon>
        <taxon>Bacillota</taxon>
        <taxon>Bacilli</taxon>
        <taxon>Bacillales</taxon>
        <taxon>Bacillaceae</taxon>
        <taxon>Heyndrickxia</taxon>
    </lineage>
</organism>
<dbReference type="PROSITE" id="PS50113">
    <property type="entry name" value="PAC"/>
    <property type="match status" value="1"/>
</dbReference>
<dbReference type="Pfam" id="PF08447">
    <property type="entry name" value="PAS_3"/>
    <property type="match status" value="1"/>
</dbReference>